<evidence type="ECO:0000313" key="1">
    <source>
        <dbReference type="EMBL" id="CAE0309847.1"/>
    </source>
</evidence>
<proteinExistence type="predicted"/>
<reference evidence="1" key="1">
    <citation type="submission" date="2021-01" db="EMBL/GenBank/DDBJ databases">
        <authorList>
            <person name="Corre E."/>
            <person name="Pelletier E."/>
            <person name="Niang G."/>
            <person name="Scheremetjew M."/>
            <person name="Finn R."/>
            <person name="Kale V."/>
            <person name="Holt S."/>
            <person name="Cochrane G."/>
            <person name="Meng A."/>
            <person name="Brown T."/>
            <person name="Cohen L."/>
        </authorList>
    </citation>
    <scope>NUCLEOTIDE SEQUENCE</scope>
    <source>
        <strain evidence="1">Fehren 1</strain>
    </source>
</reference>
<sequence>MRLSLHSDQMARPFESEDVLAAPDEFEVWVLGEAVLLRRVLLIRMEQEDKVAAWAQQESCHVQQMLVELSEIELLSHSVPGLVRVLLPHVHFNRLGLLGIANSDFLTARSHTVGWIAYDSVENWPH</sequence>
<name>A0A7S3I0F5_9SPIT</name>
<organism evidence="1">
    <name type="scientific">Favella ehrenbergii</name>
    <dbReference type="NCBI Taxonomy" id="182087"/>
    <lineage>
        <taxon>Eukaryota</taxon>
        <taxon>Sar</taxon>
        <taxon>Alveolata</taxon>
        <taxon>Ciliophora</taxon>
        <taxon>Intramacronucleata</taxon>
        <taxon>Spirotrichea</taxon>
        <taxon>Choreotrichia</taxon>
        <taxon>Tintinnida</taxon>
        <taxon>Xystonellidae</taxon>
        <taxon>Favella</taxon>
    </lineage>
</organism>
<gene>
    <name evidence="1" type="ORF">FEHR0123_LOCUS4763</name>
</gene>
<dbReference type="EMBL" id="HBIE01015370">
    <property type="protein sequence ID" value="CAE0309847.1"/>
    <property type="molecule type" value="Transcribed_RNA"/>
</dbReference>
<dbReference type="AlphaFoldDB" id="A0A7S3I0F5"/>
<protein>
    <submittedName>
        <fullName evidence="1">Uncharacterized protein</fullName>
    </submittedName>
</protein>
<accession>A0A7S3I0F5</accession>